<comment type="caution">
    <text evidence="2">The sequence shown here is derived from an EMBL/GenBank/DDBJ whole genome shotgun (WGS) entry which is preliminary data.</text>
</comment>
<dbReference type="AlphaFoldDB" id="A0A420IRT5"/>
<dbReference type="Pfam" id="PF03732">
    <property type="entry name" value="Retrotrans_gag"/>
    <property type="match status" value="1"/>
</dbReference>
<feature type="domain" description="Retrotransposon gag" evidence="1">
    <location>
        <begin position="125"/>
        <end position="214"/>
    </location>
</feature>
<name>A0A420IRT5_9PEZI</name>
<proteinExistence type="predicted"/>
<reference evidence="2 3" key="1">
    <citation type="journal article" date="2018" name="BMC Genomics">
        <title>Comparative genome analyses reveal sequence features reflecting distinct modes of host-adaptation between dicot and monocot powdery mildew.</title>
        <authorList>
            <person name="Wu Y."/>
            <person name="Ma X."/>
            <person name="Pan Z."/>
            <person name="Kale S.D."/>
            <person name="Song Y."/>
            <person name="King H."/>
            <person name="Zhang Q."/>
            <person name="Presley C."/>
            <person name="Deng X."/>
            <person name="Wei C.I."/>
            <person name="Xiao S."/>
        </authorList>
    </citation>
    <scope>NUCLEOTIDE SEQUENCE [LARGE SCALE GENOMIC DNA]</scope>
    <source>
        <strain evidence="2">UMSG1</strain>
    </source>
</reference>
<evidence type="ECO:0000313" key="2">
    <source>
        <dbReference type="EMBL" id="RKF77247.1"/>
    </source>
</evidence>
<protein>
    <recommendedName>
        <fullName evidence="1">Retrotransposon gag domain-containing protein</fullName>
    </recommendedName>
</protein>
<dbReference type="Proteomes" id="UP000285326">
    <property type="component" value="Unassembled WGS sequence"/>
</dbReference>
<dbReference type="InterPro" id="IPR005162">
    <property type="entry name" value="Retrotrans_gag_dom"/>
</dbReference>
<evidence type="ECO:0000259" key="1">
    <source>
        <dbReference type="Pfam" id="PF03732"/>
    </source>
</evidence>
<sequence>MQNSQMDMDRINNALPDNPAWQQLLVEWPKIASQSTVRYFALPSGLPREIRYYMARTHSAGRASLGSETSLNFVEVYPPFPNDIQAQTIEEAVSLGQGLALELQYRSFPLAFAEDEVKIRYSGSYLTGYAYTWFKQHVDQDSGDIAFASFDGFLNSLHAAFDDSDSYATAQRELESIKQDGYCAVYYASMISLFAQLDWTEPRVQIHHFRRCLKDTLKDALVGNEIFARLREKRRHTQTKFEPTVVSQPTLWISSQKFPLLKSAPPTQIIAPPIAQYDPMELDNSKARKAARKAYRWANNLCGYCGKPNHRVATCPNLAFRHSRIKLNIFSTELNTKDTENNMTLYESKN</sequence>
<gene>
    <name evidence="2" type="ORF">GcM1_221060</name>
</gene>
<dbReference type="EMBL" id="MCBS01022124">
    <property type="protein sequence ID" value="RKF77247.1"/>
    <property type="molecule type" value="Genomic_DNA"/>
</dbReference>
<evidence type="ECO:0000313" key="3">
    <source>
        <dbReference type="Proteomes" id="UP000285326"/>
    </source>
</evidence>
<accession>A0A420IRT5</accession>
<organism evidence="2 3">
    <name type="scientific">Golovinomyces cichoracearum</name>
    <dbReference type="NCBI Taxonomy" id="62708"/>
    <lineage>
        <taxon>Eukaryota</taxon>
        <taxon>Fungi</taxon>
        <taxon>Dikarya</taxon>
        <taxon>Ascomycota</taxon>
        <taxon>Pezizomycotina</taxon>
        <taxon>Leotiomycetes</taxon>
        <taxon>Erysiphales</taxon>
        <taxon>Erysiphaceae</taxon>
        <taxon>Golovinomyces</taxon>
    </lineage>
</organism>